<accession>A0A0J9V0S5</accession>
<evidence type="ECO:0000313" key="3">
    <source>
        <dbReference type="Proteomes" id="UP000009097"/>
    </source>
</evidence>
<feature type="region of interest" description="Disordered" evidence="1">
    <location>
        <begin position="143"/>
        <end position="168"/>
    </location>
</feature>
<dbReference type="OrthoDB" id="5099774at2759"/>
<gene>
    <name evidence="2" type="ORF">FOXG_19313</name>
</gene>
<organism evidence="2 3">
    <name type="scientific">Fusarium oxysporum f. sp. lycopersici (strain 4287 / CBS 123668 / FGSC 9935 / NRRL 34936)</name>
    <name type="common">Fusarium vascular wilt of tomato</name>
    <dbReference type="NCBI Taxonomy" id="426428"/>
    <lineage>
        <taxon>Eukaryota</taxon>
        <taxon>Fungi</taxon>
        <taxon>Dikarya</taxon>
        <taxon>Ascomycota</taxon>
        <taxon>Pezizomycotina</taxon>
        <taxon>Sordariomycetes</taxon>
        <taxon>Hypocreomycetidae</taxon>
        <taxon>Hypocreales</taxon>
        <taxon>Nectriaceae</taxon>
        <taxon>Fusarium</taxon>
        <taxon>Fusarium oxysporum species complex</taxon>
    </lineage>
</organism>
<evidence type="ECO:0000313" key="2">
    <source>
        <dbReference type="EMBL" id="KNB04476.1"/>
    </source>
</evidence>
<dbReference type="RefSeq" id="XP_018242521.1">
    <property type="nucleotide sequence ID" value="XM_018399520.1"/>
</dbReference>
<dbReference type="Proteomes" id="UP000009097">
    <property type="component" value="Unassembled WGS sequence"/>
</dbReference>
<dbReference type="AlphaFoldDB" id="A0A0J9V0S5"/>
<dbReference type="EMBL" id="DS231702">
    <property type="protein sequence ID" value="KNB04476.1"/>
    <property type="molecule type" value="Genomic_DNA"/>
</dbReference>
<evidence type="ECO:0000256" key="1">
    <source>
        <dbReference type="SAM" id="MobiDB-lite"/>
    </source>
</evidence>
<dbReference type="KEGG" id="fox:FOXG_19313"/>
<reference evidence="2" key="2">
    <citation type="journal article" date="2010" name="Nature">
        <title>Comparative genomics reveals mobile pathogenicity chromosomes in Fusarium.</title>
        <authorList>
            <person name="Ma L.J."/>
            <person name="van der Does H.C."/>
            <person name="Borkovich K.A."/>
            <person name="Coleman J.J."/>
            <person name="Daboussi M.J."/>
            <person name="Di Pietro A."/>
            <person name="Dufresne M."/>
            <person name="Freitag M."/>
            <person name="Grabherr M."/>
            <person name="Henrissat B."/>
            <person name="Houterman P.M."/>
            <person name="Kang S."/>
            <person name="Shim W.B."/>
            <person name="Woloshuk C."/>
            <person name="Xie X."/>
            <person name="Xu J.R."/>
            <person name="Antoniw J."/>
            <person name="Baker S.E."/>
            <person name="Bluhm B.H."/>
            <person name="Breakspear A."/>
            <person name="Brown D.W."/>
            <person name="Butchko R.A."/>
            <person name="Chapman S."/>
            <person name="Coulson R."/>
            <person name="Coutinho P.M."/>
            <person name="Danchin E.G."/>
            <person name="Diener A."/>
            <person name="Gale L.R."/>
            <person name="Gardiner D.M."/>
            <person name="Goff S."/>
            <person name="Hammond-Kosack K.E."/>
            <person name="Hilburn K."/>
            <person name="Hua-Van A."/>
            <person name="Jonkers W."/>
            <person name="Kazan K."/>
            <person name="Kodira C.D."/>
            <person name="Koehrsen M."/>
            <person name="Kumar L."/>
            <person name="Lee Y.H."/>
            <person name="Li L."/>
            <person name="Manners J.M."/>
            <person name="Miranda-Saavedra D."/>
            <person name="Mukherjee M."/>
            <person name="Park G."/>
            <person name="Park J."/>
            <person name="Park S.Y."/>
            <person name="Proctor R.H."/>
            <person name="Regev A."/>
            <person name="Ruiz-Roldan M.C."/>
            <person name="Sain D."/>
            <person name="Sakthikumar S."/>
            <person name="Sykes S."/>
            <person name="Schwartz D.C."/>
            <person name="Turgeon B.G."/>
            <person name="Wapinski I."/>
            <person name="Yoder O."/>
            <person name="Young S."/>
            <person name="Zeng Q."/>
            <person name="Zhou S."/>
            <person name="Galagan J."/>
            <person name="Cuomo C.A."/>
            <person name="Kistler H.C."/>
            <person name="Rep M."/>
        </authorList>
    </citation>
    <scope>NUCLEOTIDE SEQUENCE [LARGE SCALE GENOMIC DNA]</scope>
    <source>
        <strain evidence="2">4287</strain>
    </source>
</reference>
<dbReference type="VEuPathDB" id="FungiDB:FOXG_19313"/>
<feature type="compositionally biased region" description="Low complexity" evidence="1">
    <location>
        <begin position="155"/>
        <end position="168"/>
    </location>
</feature>
<proteinExistence type="predicted"/>
<reference evidence="2" key="1">
    <citation type="submission" date="2007-04" db="EMBL/GenBank/DDBJ databases">
        <authorList>
            <consortium name="The Broad Institute Genome Sequencing Platform"/>
            <person name="Birren B."/>
            <person name="Lander E."/>
            <person name="Galagan J."/>
            <person name="Nusbaum C."/>
            <person name="Devon K."/>
            <person name="Ma L.-J."/>
            <person name="Jaffe D."/>
            <person name="Butler J."/>
            <person name="Alvarez P."/>
            <person name="Gnerre S."/>
            <person name="Grabherr M."/>
            <person name="Kleber M."/>
            <person name="Mauceli E."/>
            <person name="Brockman W."/>
            <person name="MacCallum I.A."/>
            <person name="Young S."/>
            <person name="LaButti K."/>
            <person name="DeCaprio D."/>
            <person name="Crawford M."/>
            <person name="Koehrsen M."/>
            <person name="Engels R."/>
            <person name="Montgomery P."/>
            <person name="Pearson M."/>
            <person name="Howarth C."/>
            <person name="Larson L."/>
            <person name="White J."/>
            <person name="O'Leary S."/>
            <person name="Kodira C."/>
            <person name="Zeng Q."/>
            <person name="Yandava C."/>
            <person name="Alvarado L."/>
            <person name="Kistler C."/>
            <person name="Shim W.-B."/>
            <person name="Kang S."/>
            <person name="Woloshuk C."/>
        </authorList>
    </citation>
    <scope>NUCLEOTIDE SEQUENCE</scope>
    <source>
        <strain evidence="2">4287</strain>
    </source>
</reference>
<protein>
    <submittedName>
        <fullName evidence="2">Uncharacterized protein</fullName>
    </submittedName>
</protein>
<feature type="region of interest" description="Disordered" evidence="1">
    <location>
        <begin position="71"/>
        <end position="92"/>
    </location>
</feature>
<dbReference type="GeneID" id="28960019"/>
<name>A0A0J9V0S5_FUSO4</name>
<sequence>MASVTSCSRIVPDPFDLGIHTPANLNRGARTALLQNSPAVVNGPVGVPPAFGRTAQTSSSPLNAISTPAATEGSQLANPAPSSDPAPTTEQQPVSLIEAATKLARDRAEEYNAKQNQALTNAKSVPAPTTYSAIAASPPAANNALAHQPRHHQQQRQQQQPPHRQGQPTAGALLRVDLRVFIRLDAEAPARAHNDYAIRAHRERGCTISAHAAEIDNFGYAQEIN</sequence>